<dbReference type="Proteomes" id="UP000314987">
    <property type="component" value="Unassembled WGS sequence"/>
</dbReference>
<keyword evidence="9 31" id="KW-0769">Symport</keyword>
<comment type="catalytic activity">
    <reaction evidence="29">
        <text>L-threonine(in) + L-glutamine(out) + Na(+)(out) = L-threonine(out) + L-glutamine(in) + Na(+)(in)</text>
        <dbReference type="Rhea" id="RHEA:70863"/>
        <dbReference type="ChEBI" id="CHEBI:29101"/>
        <dbReference type="ChEBI" id="CHEBI:57926"/>
        <dbReference type="ChEBI" id="CHEBI:58359"/>
    </reaction>
</comment>
<keyword evidence="14 31" id="KW-0472">Membrane</keyword>
<evidence type="ECO:0000256" key="29">
    <source>
        <dbReference type="ARBA" id="ARBA00048392"/>
    </source>
</evidence>
<evidence type="ECO:0000256" key="15">
    <source>
        <dbReference type="ARBA" id="ARBA00023180"/>
    </source>
</evidence>
<dbReference type="InterPro" id="IPR050746">
    <property type="entry name" value="DAACS"/>
</dbReference>
<dbReference type="GO" id="GO:0015175">
    <property type="term" value="F:neutral L-amino acid transmembrane transporter activity"/>
    <property type="evidence" value="ECO:0007669"/>
    <property type="project" value="TreeGrafter"/>
</dbReference>
<evidence type="ECO:0000256" key="28">
    <source>
        <dbReference type="ARBA" id="ARBA00047799"/>
    </source>
</evidence>
<comment type="catalytic activity">
    <reaction evidence="19">
        <text>L-glutamine(in) + L-serine(out) + Na(+)(out) = L-glutamine(out) + L-serine(in) + Na(+)(in)</text>
        <dbReference type="Rhea" id="RHEA:70887"/>
        <dbReference type="ChEBI" id="CHEBI:29101"/>
        <dbReference type="ChEBI" id="CHEBI:33384"/>
        <dbReference type="ChEBI" id="CHEBI:58359"/>
    </reaction>
</comment>
<dbReference type="InterPro" id="IPR036458">
    <property type="entry name" value="Na:dicarbo_symporter_sf"/>
</dbReference>
<evidence type="ECO:0000256" key="4">
    <source>
        <dbReference type="ARBA" id="ARBA00022449"/>
    </source>
</evidence>
<evidence type="ECO:0000256" key="23">
    <source>
        <dbReference type="ARBA" id="ARBA00036702"/>
    </source>
</evidence>
<comment type="catalytic activity">
    <reaction evidence="23">
        <text>D-serine(in) + L-glutamine(out) + Na(+)(out) = D-serine(out) + L-glutamine(in) + Na(+)(in)</text>
        <dbReference type="Rhea" id="RHEA:75307"/>
        <dbReference type="ChEBI" id="CHEBI:29101"/>
        <dbReference type="ChEBI" id="CHEBI:35247"/>
        <dbReference type="ChEBI" id="CHEBI:58359"/>
    </reaction>
</comment>
<evidence type="ECO:0000256" key="25">
    <source>
        <dbReference type="ARBA" id="ARBA00036948"/>
    </source>
</evidence>
<evidence type="ECO:0000256" key="19">
    <source>
        <dbReference type="ARBA" id="ARBA00035896"/>
    </source>
</evidence>
<feature type="transmembrane region" description="Helical" evidence="31">
    <location>
        <begin position="388"/>
        <end position="417"/>
    </location>
</feature>
<evidence type="ECO:0000256" key="7">
    <source>
        <dbReference type="ARBA" id="ARBA00022692"/>
    </source>
</evidence>
<evidence type="ECO:0000256" key="13">
    <source>
        <dbReference type="ARBA" id="ARBA00023053"/>
    </source>
</evidence>
<dbReference type="GO" id="GO:0005886">
    <property type="term" value="C:plasma membrane"/>
    <property type="evidence" value="ECO:0007669"/>
    <property type="project" value="UniProtKB-SubCell"/>
</dbReference>
<protein>
    <recommendedName>
        <fullName evidence="31">Amino acid transporter</fullName>
    </recommendedName>
</protein>
<comment type="catalytic activity">
    <reaction evidence="25">
        <text>L-asparagine(in) + L-glutamine(out) + Na(+)(out) = L-asparagine(out) + L-glutamine(in) + Na(+)(in)</text>
        <dbReference type="Rhea" id="RHEA:70859"/>
        <dbReference type="ChEBI" id="CHEBI:29101"/>
        <dbReference type="ChEBI" id="CHEBI:58048"/>
        <dbReference type="ChEBI" id="CHEBI:58359"/>
    </reaction>
</comment>
<comment type="catalytic activity">
    <reaction evidence="24">
        <text>thiocyanate(in) = thiocyanate(out)</text>
        <dbReference type="Rhea" id="RHEA:75347"/>
        <dbReference type="ChEBI" id="CHEBI:18022"/>
    </reaction>
</comment>
<dbReference type="InterPro" id="IPR018107">
    <property type="entry name" value="Na-dicarboxylate_symporter_CS"/>
</dbReference>
<comment type="catalytic activity">
    <reaction evidence="26">
        <text>L-threonine(out) + L-glutamine(in) + Na(+)(out) = L-threonine(in) + L-glutamine(out) + Na(+)(in)</text>
        <dbReference type="Rhea" id="RHEA:70879"/>
        <dbReference type="ChEBI" id="CHEBI:29101"/>
        <dbReference type="ChEBI" id="CHEBI:57926"/>
        <dbReference type="ChEBI" id="CHEBI:58359"/>
    </reaction>
</comment>
<dbReference type="PRINTS" id="PR00173">
    <property type="entry name" value="EDTRNSPORT"/>
</dbReference>
<comment type="similarity">
    <text evidence="31">Belongs to the dicarboxylate/amino acid:cation symporter (DAACS) (TC 2.A.23) family.</text>
</comment>
<feature type="compositionally biased region" description="Low complexity" evidence="32">
    <location>
        <begin position="12"/>
        <end position="23"/>
    </location>
</feature>
<keyword evidence="35" id="KW-1185">Reference proteome</keyword>
<comment type="catalytic activity">
    <reaction evidence="20">
        <text>L-asparagine(out) + L-glutamine(in) + Na(+)(out) = L-asparagine(in) + L-glutamine(out) + Na(+)(in)</text>
        <dbReference type="Rhea" id="RHEA:70891"/>
        <dbReference type="ChEBI" id="CHEBI:29101"/>
        <dbReference type="ChEBI" id="CHEBI:58048"/>
        <dbReference type="ChEBI" id="CHEBI:58359"/>
    </reaction>
</comment>
<dbReference type="GO" id="GO:0015293">
    <property type="term" value="F:symporter activity"/>
    <property type="evidence" value="ECO:0007669"/>
    <property type="project" value="UniProtKB-UniRule"/>
</dbReference>
<comment type="subcellular location">
    <subcellularLocation>
        <location evidence="2">Cell membrane</location>
        <topology evidence="2">Multi-pass membrane protein</topology>
    </subcellularLocation>
    <subcellularLocation>
        <location evidence="1">Melanosome</location>
    </subcellularLocation>
    <subcellularLocation>
        <location evidence="31">Membrane</location>
        <topology evidence="31">Multi-pass membrane protein</topology>
    </subcellularLocation>
</comment>
<evidence type="ECO:0000313" key="34">
    <source>
        <dbReference type="Ensembl" id="ENSVURP00010029573.1"/>
    </source>
</evidence>
<dbReference type="Pfam" id="PF00375">
    <property type="entry name" value="SDF"/>
    <property type="match status" value="1"/>
</dbReference>
<evidence type="ECO:0000256" key="8">
    <source>
        <dbReference type="ARBA" id="ARBA00022723"/>
    </source>
</evidence>
<evidence type="ECO:0000256" key="31">
    <source>
        <dbReference type="RuleBase" id="RU361216"/>
    </source>
</evidence>
<evidence type="ECO:0000256" key="12">
    <source>
        <dbReference type="ARBA" id="ARBA00022990"/>
    </source>
</evidence>
<evidence type="ECO:0000313" key="33">
    <source>
        <dbReference type="Ensembl" id="ENSVURP00010014764.1"/>
    </source>
</evidence>
<evidence type="ECO:0000256" key="18">
    <source>
        <dbReference type="ARBA" id="ARBA00035832"/>
    </source>
</evidence>
<comment type="catalytic activity">
    <reaction evidence="18">
        <text>D-serine(in) + L-alanine(out) + Na(+)(out) = D-serine(out) + L-alanine(in) + Na(+)(in)</text>
        <dbReference type="Rhea" id="RHEA:75311"/>
        <dbReference type="ChEBI" id="CHEBI:29101"/>
        <dbReference type="ChEBI" id="CHEBI:35247"/>
        <dbReference type="ChEBI" id="CHEBI:57972"/>
    </reaction>
</comment>
<comment type="catalytic activity">
    <reaction evidence="17">
        <text>nitrate(in) = nitrate(out)</text>
        <dbReference type="Rhea" id="RHEA:34923"/>
        <dbReference type="ChEBI" id="CHEBI:17632"/>
    </reaction>
</comment>
<evidence type="ECO:0000256" key="21">
    <source>
        <dbReference type="ARBA" id="ARBA00036385"/>
    </source>
</evidence>
<gene>
    <name evidence="34" type="primary">SLC1A5</name>
    <name evidence="33" type="synonym">LOC114031039</name>
</gene>
<dbReference type="PROSITE" id="PS00714">
    <property type="entry name" value="NA_DICARBOXYL_SYMP_2"/>
    <property type="match status" value="1"/>
</dbReference>
<dbReference type="PROSITE" id="PS00713">
    <property type="entry name" value="NA_DICARBOXYL_SYMP_1"/>
    <property type="match status" value="1"/>
</dbReference>
<comment type="catalytic activity">
    <reaction evidence="28">
        <text>L-valine(out) + L-glutamine(in) + Na(+)(out) = L-valine(in) + L-glutamine(out) + Na(+)(in)</text>
        <dbReference type="Rhea" id="RHEA:70871"/>
        <dbReference type="ChEBI" id="CHEBI:29101"/>
        <dbReference type="ChEBI" id="CHEBI:57762"/>
        <dbReference type="ChEBI" id="CHEBI:58359"/>
    </reaction>
</comment>
<dbReference type="InterPro" id="IPR001991">
    <property type="entry name" value="Na-dicarboxylate_symporter"/>
</dbReference>
<evidence type="ECO:0000256" key="32">
    <source>
        <dbReference type="SAM" id="MobiDB-lite"/>
    </source>
</evidence>
<organism evidence="34 35">
    <name type="scientific">Vombatus ursinus</name>
    <name type="common">Common wombat</name>
    <dbReference type="NCBI Taxonomy" id="29139"/>
    <lineage>
        <taxon>Eukaryota</taxon>
        <taxon>Metazoa</taxon>
        <taxon>Chordata</taxon>
        <taxon>Craniata</taxon>
        <taxon>Vertebrata</taxon>
        <taxon>Euteleostomi</taxon>
        <taxon>Mammalia</taxon>
        <taxon>Metatheria</taxon>
        <taxon>Diprotodontia</taxon>
        <taxon>Vombatidae</taxon>
        <taxon>Vombatus</taxon>
    </lineage>
</organism>
<dbReference type="GeneTree" id="ENSGT00940000159485"/>
<keyword evidence="5" id="KW-1003">Cell membrane</keyword>
<evidence type="ECO:0000256" key="24">
    <source>
        <dbReference type="ARBA" id="ARBA00036895"/>
    </source>
</evidence>
<evidence type="ECO:0000256" key="1">
    <source>
        <dbReference type="ARBA" id="ARBA00004223"/>
    </source>
</evidence>
<evidence type="ECO:0000256" key="2">
    <source>
        <dbReference type="ARBA" id="ARBA00004651"/>
    </source>
</evidence>
<evidence type="ECO:0000256" key="5">
    <source>
        <dbReference type="ARBA" id="ARBA00022475"/>
    </source>
</evidence>
<dbReference type="SUPFAM" id="SSF118215">
    <property type="entry name" value="Proton glutamate symport protein"/>
    <property type="match status" value="1"/>
</dbReference>
<proteinExistence type="inferred from homology"/>
<evidence type="ECO:0000313" key="35">
    <source>
        <dbReference type="Proteomes" id="UP000314987"/>
    </source>
</evidence>
<keyword evidence="10" id="KW-0029">Amino-acid transport</keyword>
<comment type="catalytic activity">
    <reaction evidence="22">
        <text>L-glutamine(in) + L-methionine(out) + Na(+)(out) = L-glutamine(out) + L-methionine(in) + Na(+)(in)</text>
        <dbReference type="Rhea" id="RHEA:70875"/>
        <dbReference type="ChEBI" id="CHEBI:29101"/>
        <dbReference type="ChEBI" id="CHEBI:57844"/>
        <dbReference type="ChEBI" id="CHEBI:58359"/>
    </reaction>
</comment>
<accession>A0A4X2LZS8</accession>
<evidence type="ECO:0000256" key="26">
    <source>
        <dbReference type="ARBA" id="ARBA00047397"/>
    </source>
</evidence>
<feature type="transmembrane region" description="Helical" evidence="31">
    <location>
        <begin position="239"/>
        <end position="259"/>
    </location>
</feature>
<evidence type="ECO:0000256" key="22">
    <source>
        <dbReference type="ARBA" id="ARBA00036485"/>
    </source>
</evidence>
<keyword evidence="13" id="KW-0915">Sodium</keyword>
<keyword evidence="11 31" id="KW-1133">Transmembrane helix</keyword>
<reference evidence="34" key="2">
    <citation type="submission" date="2025-05" db="UniProtKB">
        <authorList>
            <consortium name="Ensembl"/>
        </authorList>
    </citation>
    <scope>IDENTIFICATION</scope>
</reference>
<evidence type="ECO:0000256" key="27">
    <source>
        <dbReference type="ARBA" id="ARBA00047711"/>
    </source>
</evidence>
<dbReference type="PANTHER" id="PTHR11958">
    <property type="entry name" value="SODIUM/DICARBOXYLATE SYMPORTER-RELATED"/>
    <property type="match status" value="1"/>
</dbReference>
<keyword evidence="3 31" id="KW-0813">Transport</keyword>
<evidence type="ECO:0000256" key="11">
    <source>
        <dbReference type="ARBA" id="ARBA00022989"/>
    </source>
</evidence>
<keyword evidence="4" id="KW-0050">Antiport</keyword>
<dbReference type="Ensembl" id="ENSVURT00010033687.1">
    <property type="protein sequence ID" value="ENSVURP00010029573.1"/>
    <property type="gene ID" value="ENSVURG00010022289.1"/>
</dbReference>
<keyword evidence="6" id="KW-0597">Phosphoprotein</keyword>
<evidence type="ECO:0000256" key="6">
    <source>
        <dbReference type="ARBA" id="ARBA00022553"/>
    </source>
</evidence>
<dbReference type="GO" id="GO:0140009">
    <property type="term" value="P:L-aspartate import across plasma membrane"/>
    <property type="evidence" value="ECO:0007669"/>
    <property type="project" value="TreeGrafter"/>
</dbReference>
<feature type="transmembrane region" description="Helical" evidence="31">
    <location>
        <begin position="279"/>
        <end position="302"/>
    </location>
</feature>
<evidence type="ECO:0000256" key="10">
    <source>
        <dbReference type="ARBA" id="ARBA00022970"/>
    </source>
</evidence>
<evidence type="ECO:0000256" key="3">
    <source>
        <dbReference type="ARBA" id="ARBA00022448"/>
    </source>
</evidence>
<dbReference type="GO" id="GO:0015183">
    <property type="term" value="F:L-aspartate transmembrane transporter activity"/>
    <property type="evidence" value="ECO:0007669"/>
    <property type="project" value="TreeGrafter"/>
</dbReference>
<feature type="transmembrane region" description="Helical" evidence="31">
    <location>
        <begin position="94"/>
        <end position="114"/>
    </location>
</feature>
<keyword evidence="12" id="KW-0007">Acetylation</keyword>
<feature type="transmembrane region" description="Helical" evidence="31">
    <location>
        <begin position="202"/>
        <end position="219"/>
    </location>
</feature>
<comment type="catalytic activity">
    <reaction evidence="16">
        <text>iodide(out) = iodide(in)</text>
        <dbReference type="Rhea" id="RHEA:66324"/>
        <dbReference type="ChEBI" id="CHEBI:16382"/>
    </reaction>
</comment>
<evidence type="ECO:0000256" key="30">
    <source>
        <dbReference type="ARBA" id="ARBA00048644"/>
    </source>
</evidence>
<name>A0A4X2LZS8_VOMUR</name>
<keyword evidence="15" id="KW-0325">Glycoprotein</keyword>
<keyword evidence="8" id="KW-0479">Metal-binding</keyword>
<dbReference type="GO" id="GO:0015297">
    <property type="term" value="F:antiporter activity"/>
    <property type="evidence" value="ECO:0007669"/>
    <property type="project" value="UniProtKB-KW"/>
</dbReference>
<evidence type="ECO:0000256" key="16">
    <source>
        <dbReference type="ARBA" id="ARBA00024145"/>
    </source>
</evidence>
<dbReference type="GO" id="GO:0046872">
    <property type="term" value="F:metal ion binding"/>
    <property type="evidence" value="ECO:0007669"/>
    <property type="project" value="UniProtKB-KW"/>
</dbReference>
<dbReference type="PANTHER" id="PTHR11958:SF19">
    <property type="entry name" value="NEUTRAL AMINO ACID TRANSPORTER B(0)"/>
    <property type="match status" value="1"/>
</dbReference>
<dbReference type="Ensembl" id="ENSVURT00010016784.1">
    <property type="protein sequence ID" value="ENSVURP00010014764.1"/>
    <property type="gene ID" value="ENSVURG00010010368.1"/>
</dbReference>
<evidence type="ECO:0000256" key="17">
    <source>
        <dbReference type="ARBA" id="ARBA00035073"/>
    </source>
</evidence>
<reference evidence="35" key="1">
    <citation type="submission" date="2018-12" db="EMBL/GenBank/DDBJ databases">
        <authorList>
            <person name="Yazar S."/>
        </authorList>
    </citation>
    <scope>NUCLEOTIDE SEQUENCE [LARGE SCALE GENOMIC DNA]</scope>
</reference>
<sequence length="516" mass="54242">MVAEGAPSSLKRGAANGPAAGPGAEPPGAEPPGCGGRRGRRVRSCLRANLLVLLTLAGVVAGAAVGLAVARWAPRLSPAHRVAFSFPGELLLRLLRLIILPLVVCSLVGGAASLDPASLGRMGGWALLFFLLTTLLASALGVGLAFALRPGVGTKALEAQDAQLPQTKEVLDSFLDLFRNIFPDNLVSAAFRSEPIGREVEGMNILGLVVFAMVLGVALRKMGAEGELLICFFNSFNEATMIMVSWIMWYAPVGIMFLIAGKIVEMEDVGRLFASLGKYVCCCILGHIIHGLLVLPLIYFLITRKNPYRFLWGIVPALATAFGTSSSSATLPLMMECVEEKNGVSKHISRFILPIGATVNMDGAALFQCVAAVFIAQLNNVPLRFIQVITILITATASSVGAAGIPAGGVLTLAIILEAISLPTKDMSFILAVDWLVDRFCTIINVEGDAFGAGLLQCYVDHNEAGLASLGPELAEVKDDASVVPPSPEADPLILKTVKLGGPAGDANTCEKESVM</sequence>
<evidence type="ECO:0000256" key="20">
    <source>
        <dbReference type="ARBA" id="ARBA00035952"/>
    </source>
</evidence>
<feature type="transmembrane region" description="Helical" evidence="31">
    <location>
        <begin position="308"/>
        <end position="331"/>
    </location>
</feature>
<feature type="transmembrane region" description="Helical" evidence="31">
    <location>
        <begin position="126"/>
        <end position="148"/>
    </location>
</feature>
<feature type="transmembrane region" description="Helical" evidence="31">
    <location>
        <begin position="50"/>
        <end position="73"/>
    </location>
</feature>
<dbReference type="Gene3D" id="1.10.3860.10">
    <property type="entry name" value="Sodium:dicarboxylate symporter"/>
    <property type="match status" value="1"/>
</dbReference>
<evidence type="ECO:0000256" key="9">
    <source>
        <dbReference type="ARBA" id="ARBA00022847"/>
    </source>
</evidence>
<comment type="catalytic activity">
    <reaction evidence="27">
        <text>L-glutamine(in) + L-glutamate(out) + Na(+)(out) + H(+)(out) = L-glutamine(out) + L-glutamate(in) + Na(+)(in) + H(+)(in)</text>
        <dbReference type="Rhea" id="RHEA:70883"/>
        <dbReference type="ChEBI" id="CHEBI:15378"/>
        <dbReference type="ChEBI" id="CHEBI:29101"/>
        <dbReference type="ChEBI" id="CHEBI:29985"/>
        <dbReference type="ChEBI" id="CHEBI:58359"/>
    </reaction>
</comment>
<keyword evidence="7 31" id="KW-0812">Transmembrane</keyword>
<comment type="catalytic activity">
    <reaction evidence="21">
        <text>L-glutamine(out) + L-serine(in) + Na(+)(out) = L-glutamine(in) + L-serine(out) + Na(+)(in)</text>
        <dbReference type="Rhea" id="RHEA:70855"/>
        <dbReference type="ChEBI" id="CHEBI:29101"/>
        <dbReference type="ChEBI" id="CHEBI:33384"/>
        <dbReference type="ChEBI" id="CHEBI:58359"/>
    </reaction>
</comment>
<evidence type="ECO:0000256" key="14">
    <source>
        <dbReference type="ARBA" id="ARBA00023136"/>
    </source>
</evidence>
<dbReference type="AlphaFoldDB" id="A0A4X2LZS8"/>
<comment type="catalytic activity">
    <reaction evidence="30">
        <text>L-glutamine(in) + L-alanine(out) + Na(+)(out) = L-glutamine(out) + L-alanine(in) + Na(+)(in)</text>
        <dbReference type="Rhea" id="RHEA:70867"/>
        <dbReference type="ChEBI" id="CHEBI:29101"/>
        <dbReference type="ChEBI" id="CHEBI:57972"/>
        <dbReference type="ChEBI" id="CHEBI:58359"/>
    </reaction>
</comment>
<dbReference type="GO" id="GO:0042470">
    <property type="term" value="C:melanosome"/>
    <property type="evidence" value="ECO:0007669"/>
    <property type="project" value="UniProtKB-SubCell"/>
</dbReference>
<feature type="region of interest" description="Disordered" evidence="32">
    <location>
        <begin position="1"/>
        <end position="36"/>
    </location>
</feature>
<feature type="transmembrane region" description="Helical" evidence="31">
    <location>
        <begin position="351"/>
        <end position="376"/>
    </location>
</feature>